<dbReference type="Gene3D" id="3.40.190.10">
    <property type="entry name" value="Periplasmic binding protein-like II"/>
    <property type="match status" value="2"/>
</dbReference>
<dbReference type="PANTHER" id="PTHR30346">
    <property type="entry name" value="TRANSCRIPTIONAL DUAL REGULATOR HCAR-RELATED"/>
    <property type="match status" value="1"/>
</dbReference>
<dbReference type="EMBL" id="AFOY02000015">
    <property type="protein sequence ID" value="EXF93758.1"/>
    <property type="molecule type" value="Genomic_DNA"/>
</dbReference>
<dbReference type="PRINTS" id="PR00039">
    <property type="entry name" value="HTHLYSR"/>
</dbReference>
<evidence type="ECO:0000256" key="1">
    <source>
        <dbReference type="ARBA" id="ARBA00009437"/>
    </source>
</evidence>
<reference evidence="6 7" key="1">
    <citation type="journal article" date="2011" name="J. Bacteriol.">
        <title>Draft genome sequence of the polycyclic aromatic hydrocarbon-degrading, genetically engineered bioluminescent bioreporter Pseudomonas fluorescens HK44.</title>
        <authorList>
            <person name="Chauhan A."/>
            <person name="Layton A.C."/>
            <person name="Williams D.E."/>
            <person name="Smartt A.E."/>
            <person name="Ripp S."/>
            <person name="Karpinets T.V."/>
            <person name="Brown S.D."/>
            <person name="Sayler G.S."/>
        </authorList>
    </citation>
    <scope>NUCLEOTIDE SEQUENCE [LARGE SCALE GENOMIC DNA]</scope>
    <source>
        <strain evidence="6 7">HK44</strain>
    </source>
</reference>
<organism evidence="6 7">
    <name type="scientific">Pseudomonas fluorescens HK44</name>
    <dbReference type="NCBI Taxonomy" id="1042209"/>
    <lineage>
        <taxon>Bacteria</taxon>
        <taxon>Pseudomonadati</taxon>
        <taxon>Pseudomonadota</taxon>
        <taxon>Gammaproteobacteria</taxon>
        <taxon>Pseudomonadales</taxon>
        <taxon>Pseudomonadaceae</taxon>
        <taxon>Pseudomonas</taxon>
    </lineage>
</organism>
<dbReference type="eggNOG" id="COG0583">
    <property type="taxonomic scope" value="Bacteria"/>
</dbReference>
<dbReference type="FunFam" id="1.10.10.10:FF:000001">
    <property type="entry name" value="LysR family transcriptional regulator"/>
    <property type="match status" value="1"/>
</dbReference>
<evidence type="ECO:0000313" key="6">
    <source>
        <dbReference type="EMBL" id="EXF93758.1"/>
    </source>
</evidence>
<comment type="similarity">
    <text evidence="1">Belongs to the LysR transcriptional regulatory family.</text>
</comment>
<dbReference type="AlphaFoldDB" id="A0A010SRZ5"/>
<evidence type="ECO:0000256" key="3">
    <source>
        <dbReference type="ARBA" id="ARBA00023125"/>
    </source>
</evidence>
<dbReference type="SUPFAM" id="SSF46785">
    <property type="entry name" value="Winged helix' DNA-binding domain"/>
    <property type="match status" value="1"/>
</dbReference>
<dbReference type="Gene3D" id="1.10.10.10">
    <property type="entry name" value="Winged helix-like DNA-binding domain superfamily/Winged helix DNA-binding domain"/>
    <property type="match status" value="1"/>
</dbReference>
<dbReference type="InterPro" id="IPR005119">
    <property type="entry name" value="LysR_subst-bd"/>
</dbReference>
<dbReference type="InterPro" id="IPR036390">
    <property type="entry name" value="WH_DNA-bd_sf"/>
</dbReference>
<feature type="domain" description="HTH lysR-type" evidence="5">
    <location>
        <begin position="7"/>
        <end position="64"/>
    </location>
</feature>
<evidence type="ECO:0000256" key="2">
    <source>
        <dbReference type="ARBA" id="ARBA00023015"/>
    </source>
</evidence>
<protein>
    <submittedName>
        <fullName evidence="6">LysR family transcriptional regulator</fullName>
    </submittedName>
</protein>
<dbReference type="GO" id="GO:0003677">
    <property type="term" value="F:DNA binding"/>
    <property type="evidence" value="ECO:0007669"/>
    <property type="project" value="UniProtKB-KW"/>
</dbReference>
<keyword evidence="4" id="KW-0804">Transcription</keyword>
<evidence type="ECO:0000259" key="5">
    <source>
        <dbReference type="PROSITE" id="PS50931"/>
    </source>
</evidence>
<dbReference type="Pfam" id="PF03466">
    <property type="entry name" value="LysR_substrate"/>
    <property type="match status" value="1"/>
</dbReference>
<comment type="caution">
    <text evidence="6">The sequence shown here is derived from an EMBL/GenBank/DDBJ whole genome shotgun (WGS) entry which is preliminary data.</text>
</comment>
<evidence type="ECO:0000256" key="4">
    <source>
        <dbReference type="ARBA" id="ARBA00023163"/>
    </source>
</evidence>
<dbReference type="OrthoDB" id="5289754at2"/>
<keyword evidence="2" id="KW-0805">Transcription regulation</keyword>
<dbReference type="PATRIC" id="fig|1042209.11.peg.4188"/>
<dbReference type="GO" id="GO:0032993">
    <property type="term" value="C:protein-DNA complex"/>
    <property type="evidence" value="ECO:0007669"/>
    <property type="project" value="TreeGrafter"/>
</dbReference>
<dbReference type="GO" id="GO:0003700">
    <property type="term" value="F:DNA-binding transcription factor activity"/>
    <property type="evidence" value="ECO:0007669"/>
    <property type="project" value="InterPro"/>
</dbReference>
<dbReference type="HOGENOM" id="CLU_039613_6_4_6"/>
<dbReference type="PROSITE" id="PS50931">
    <property type="entry name" value="HTH_LYSR"/>
    <property type="match status" value="1"/>
</dbReference>
<gene>
    <name evidence="6" type="ORF">HK44_008965</name>
</gene>
<dbReference type="Pfam" id="PF00126">
    <property type="entry name" value="HTH_1"/>
    <property type="match status" value="1"/>
</dbReference>
<dbReference type="SUPFAM" id="SSF53850">
    <property type="entry name" value="Periplasmic binding protein-like II"/>
    <property type="match status" value="1"/>
</dbReference>
<dbReference type="InterPro" id="IPR036388">
    <property type="entry name" value="WH-like_DNA-bd_sf"/>
</dbReference>
<dbReference type="RefSeq" id="WP_019692278.1">
    <property type="nucleotide sequence ID" value="NZ_AFOY02000015.1"/>
</dbReference>
<dbReference type="CDD" id="cd08414">
    <property type="entry name" value="PBP2_LTTR_aromatics_like"/>
    <property type="match status" value="1"/>
</dbReference>
<dbReference type="InterPro" id="IPR000847">
    <property type="entry name" value="LysR_HTH_N"/>
</dbReference>
<proteinExistence type="inferred from homology"/>
<keyword evidence="3" id="KW-0238">DNA-binding</keyword>
<dbReference type="PANTHER" id="PTHR30346:SF0">
    <property type="entry name" value="HCA OPERON TRANSCRIPTIONAL ACTIVATOR HCAR"/>
    <property type="match status" value="1"/>
</dbReference>
<name>A0A010SRZ5_PSEFL</name>
<dbReference type="Proteomes" id="UP000022611">
    <property type="component" value="Unassembled WGS sequence"/>
</dbReference>
<sequence length="303" mass="33802">MSNNARFDLKQMKAFMAVAESLHFKRAADSLFITQPALSRLIKGLEEELGAELLVRTTRQVALTESGRLFLQECRQALRHIDRAVYLARSAAAGDIGHIAVAYNDFAINGVLPSILEQFKELHPDVTVELVYMPSQEQYKAIKDSLIDIGFMLGPLAIPGIESHRIALEKMVVILPARHPLAKHKHIKVEQLKEERFIFGAESGWSLFREQTFHLCHANGFSPNIIQEATTSIGIFGLVAANMGVSIYSECAFKIKREGVAIVPLNSKDATIETIAAWSQDYENPTARLFKKLLRELAPQGHL</sequence>
<evidence type="ECO:0000313" key="7">
    <source>
        <dbReference type="Proteomes" id="UP000022611"/>
    </source>
</evidence>
<accession>A0A010SRZ5</accession>